<dbReference type="PANTHER" id="PTHR12904">
    <property type="match status" value="1"/>
</dbReference>
<evidence type="ECO:0000313" key="4">
    <source>
        <dbReference type="Proteomes" id="UP000663879"/>
    </source>
</evidence>
<reference evidence="3" key="1">
    <citation type="submission" date="2021-02" db="EMBL/GenBank/DDBJ databases">
        <authorList>
            <person name="Nowell W R."/>
        </authorList>
    </citation>
    <scope>NUCLEOTIDE SEQUENCE</scope>
    <source>
        <strain evidence="3">Ploen Becks lab</strain>
    </source>
</reference>
<dbReference type="InterPro" id="IPR055142">
    <property type="entry name" value="ZER1-like_C"/>
</dbReference>
<accession>A0A813NED2</accession>
<sequence>MNYGCNQQPFTLYSTCLNYLCNNLDFFCKINQINITNTGLNSSKKDTNFVKYEFKDCSIRFNNFISEDILEKLCDLNKLNDSTFSLFTTEQTNLRKVHLKNSQLSRDIIKLVLRKHQINELIVNNLHSENQNTSTPNNSNITNSNININDLIDSLNEWSLNNLTYLNVSRNKSLFGSILINLKSLKNLTKLNVSFTCFNNVCLDIVCNDLNNLEYLDISATKVSDISPLVNLKDKLKYLFMYNMRSSLGDEIIQIVCSCSRLLSLDLSCDVSTKIFSDMTLSLFDVNKFLNELTSARLIDLKYLDISGKINIKQESLTMFLNAYPDLKFLGLALTNANSFDILTKNQFSTNSNQKTLHTSLSSPSLISIQQNTQKFTFKEVDLTNLIVTGESTEQQILSSLKYYKSRQTYLQRALYNLFTLTKNYCETRQDLVQNIIEIMILNIKSQSIQLAATTCIYNLTKHNLYLNLPAHLLTQLINTILTIMHSYPNSLILQKNCLIILCNESMLNSSKFNKFECIKVTLECLNNFKDHNTISSSIAICSQVSLNAEPECRKQFKKLVDPKYMKHLLSVISMHMRNLGNIENDESIIHSVLDIIFYLSEENIEWCKNFITQNGLNIFSSLMTTFEHDLDARFKILCLIYKLSEIAEIRPVLFGHPIIKCIKSLVYHDDINLNFLSMGFIANFLAHMPETHWDWSMVKFDDLKYNLKPRIEFFKSNWNNDLNLMVEYKQLSCEYLFKLTKIHSEPFVQMWSLWAINVFYKLNSGTNQDNTNMKRILRNVVDDKCNDLLVKKFCLELLELA</sequence>
<dbReference type="PANTHER" id="PTHR12904:SF22">
    <property type="entry name" value="ZYG-11 FAMILY MEMBER B, CELL CYCLE REGULATOR"/>
    <property type="match status" value="1"/>
</dbReference>
<dbReference type="AlphaFoldDB" id="A0A813NED2"/>
<dbReference type="Proteomes" id="UP000663879">
    <property type="component" value="Unassembled WGS sequence"/>
</dbReference>
<dbReference type="OrthoDB" id="5783533at2759"/>
<proteinExistence type="predicted"/>
<keyword evidence="4" id="KW-1185">Reference proteome</keyword>
<evidence type="ECO:0000256" key="1">
    <source>
        <dbReference type="ARBA" id="ARBA00022786"/>
    </source>
</evidence>
<dbReference type="InterPro" id="IPR011989">
    <property type="entry name" value="ARM-like"/>
</dbReference>
<dbReference type="SUPFAM" id="SSF52047">
    <property type="entry name" value="RNI-like"/>
    <property type="match status" value="1"/>
</dbReference>
<dbReference type="SUPFAM" id="SSF48371">
    <property type="entry name" value="ARM repeat"/>
    <property type="match status" value="1"/>
</dbReference>
<dbReference type="Gene3D" id="3.80.10.10">
    <property type="entry name" value="Ribonuclease Inhibitor"/>
    <property type="match status" value="1"/>
</dbReference>
<dbReference type="EMBL" id="CAJNOC010000252">
    <property type="protein sequence ID" value="CAF0733697.1"/>
    <property type="molecule type" value="Genomic_DNA"/>
</dbReference>
<dbReference type="PROSITE" id="PS51450">
    <property type="entry name" value="LRR"/>
    <property type="match status" value="1"/>
</dbReference>
<feature type="domain" description="Protein zer-1 homolog-like C-terminal" evidence="2">
    <location>
        <begin position="444"/>
        <end position="764"/>
    </location>
</feature>
<keyword evidence="1" id="KW-0833">Ubl conjugation pathway</keyword>
<dbReference type="InterPro" id="IPR051341">
    <property type="entry name" value="Zyg-11_UBL_adapter"/>
</dbReference>
<dbReference type="InterPro" id="IPR032675">
    <property type="entry name" value="LRR_dom_sf"/>
</dbReference>
<evidence type="ECO:0000313" key="3">
    <source>
        <dbReference type="EMBL" id="CAF0733697.1"/>
    </source>
</evidence>
<dbReference type="InterPro" id="IPR016024">
    <property type="entry name" value="ARM-type_fold"/>
</dbReference>
<protein>
    <recommendedName>
        <fullName evidence="2">Protein zer-1 homolog-like C-terminal domain-containing protein</fullName>
    </recommendedName>
</protein>
<organism evidence="3 4">
    <name type="scientific">Brachionus calyciflorus</name>
    <dbReference type="NCBI Taxonomy" id="104777"/>
    <lineage>
        <taxon>Eukaryota</taxon>
        <taxon>Metazoa</taxon>
        <taxon>Spiralia</taxon>
        <taxon>Gnathifera</taxon>
        <taxon>Rotifera</taxon>
        <taxon>Eurotatoria</taxon>
        <taxon>Monogononta</taxon>
        <taxon>Pseudotrocha</taxon>
        <taxon>Ploima</taxon>
        <taxon>Brachionidae</taxon>
        <taxon>Brachionus</taxon>
    </lineage>
</organism>
<dbReference type="Gene3D" id="1.25.10.10">
    <property type="entry name" value="Leucine-rich Repeat Variant"/>
    <property type="match status" value="1"/>
</dbReference>
<dbReference type="InterPro" id="IPR001611">
    <property type="entry name" value="Leu-rich_rpt"/>
</dbReference>
<comment type="caution">
    <text evidence="3">The sequence shown here is derived from an EMBL/GenBank/DDBJ whole genome shotgun (WGS) entry which is preliminary data.</text>
</comment>
<gene>
    <name evidence="3" type="ORF">OXX778_LOCUS3002</name>
</gene>
<evidence type="ECO:0000259" key="2">
    <source>
        <dbReference type="Pfam" id="PF22964"/>
    </source>
</evidence>
<dbReference type="Pfam" id="PF22964">
    <property type="entry name" value="ZER1-like_2nd"/>
    <property type="match status" value="1"/>
</dbReference>
<dbReference type="GO" id="GO:0031462">
    <property type="term" value="C:Cul2-RING ubiquitin ligase complex"/>
    <property type="evidence" value="ECO:0007669"/>
    <property type="project" value="TreeGrafter"/>
</dbReference>
<name>A0A813NED2_9BILA</name>